<name>U4KGS8_9VIBR</name>
<dbReference type="AlphaFoldDB" id="U4KGS8"/>
<feature type="transmembrane region" description="Helical" evidence="5">
    <location>
        <begin position="48"/>
        <end position="69"/>
    </location>
</feature>
<feature type="transmembrane region" description="Helical" evidence="5">
    <location>
        <begin position="150"/>
        <end position="170"/>
    </location>
</feature>
<evidence type="ECO:0000256" key="5">
    <source>
        <dbReference type="SAM" id="Phobius"/>
    </source>
</evidence>
<dbReference type="SUPFAM" id="SSF52540">
    <property type="entry name" value="P-loop containing nucleoside triphosphate hydrolases"/>
    <property type="match status" value="1"/>
</dbReference>
<evidence type="ECO:0000256" key="4">
    <source>
        <dbReference type="ARBA" id="ARBA00023136"/>
    </source>
</evidence>
<dbReference type="PATRIC" id="fig|1260221.3.peg.2765"/>
<keyword evidence="8" id="KW-1185">Reference proteome</keyword>
<dbReference type="SUPFAM" id="SSF90123">
    <property type="entry name" value="ABC transporter transmembrane region"/>
    <property type="match status" value="1"/>
</dbReference>
<evidence type="ECO:0000256" key="2">
    <source>
        <dbReference type="ARBA" id="ARBA00022692"/>
    </source>
</evidence>
<dbReference type="OrthoDB" id="5871055at2"/>
<evidence type="ECO:0000313" key="7">
    <source>
        <dbReference type="EMBL" id="CCO58938.1"/>
    </source>
</evidence>
<dbReference type="PANTHER" id="PTHR24221">
    <property type="entry name" value="ATP-BINDING CASSETTE SUB-FAMILY B"/>
    <property type="match status" value="1"/>
</dbReference>
<reference evidence="7 8" key="1">
    <citation type="journal article" date="2013" name="ISME J.">
        <title>Comparative genomics of pathogenic lineages of Vibrio nigripulchritudo identifies virulence-associated traits.</title>
        <authorList>
            <person name="Goudenege D."/>
            <person name="Labreuche Y."/>
            <person name="Krin E."/>
            <person name="Ansquer D."/>
            <person name="Mangenot S."/>
            <person name="Calteau A."/>
            <person name="Medigue C."/>
            <person name="Mazel D."/>
            <person name="Polz M.F."/>
            <person name="Le Roux F."/>
        </authorList>
    </citation>
    <scope>NUCLEOTIDE SEQUENCE [LARGE SCALE GENOMIC DNA]</scope>
    <source>
        <strain evidence="8">SnF1</strain>
    </source>
</reference>
<dbReference type="PROSITE" id="PS50929">
    <property type="entry name" value="ABC_TM1F"/>
    <property type="match status" value="1"/>
</dbReference>
<feature type="transmembrane region" description="Helical" evidence="5">
    <location>
        <begin position="12"/>
        <end position="36"/>
    </location>
</feature>
<proteinExistence type="predicted"/>
<dbReference type="Gene3D" id="1.20.1560.10">
    <property type="entry name" value="ABC transporter type 1, transmembrane domain"/>
    <property type="match status" value="1"/>
</dbReference>
<feature type="transmembrane region" description="Helical" evidence="5">
    <location>
        <begin position="237"/>
        <end position="253"/>
    </location>
</feature>
<keyword evidence="3 5" id="KW-1133">Transmembrane helix</keyword>
<evidence type="ECO:0000259" key="6">
    <source>
        <dbReference type="PROSITE" id="PS50929"/>
    </source>
</evidence>
<dbReference type="KEGG" id="vni:VIBNI_A2903"/>
<dbReference type="InterPro" id="IPR027417">
    <property type="entry name" value="P-loop_NTPase"/>
</dbReference>
<organism evidence="7 8">
    <name type="scientific">Vibrio nigripulchritudo</name>
    <dbReference type="NCBI Taxonomy" id="28173"/>
    <lineage>
        <taxon>Bacteria</taxon>
        <taxon>Pseudomonadati</taxon>
        <taxon>Pseudomonadota</taxon>
        <taxon>Gammaproteobacteria</taxon>
        <taxon>Vibrionales</taxon>
        <taxon>Vibrionaceae</taxon>
        <taxon>Vibrio</taxon>
    </lineage>
</organism>
<dbReference type="InterPro" id="IPR039421">
    <property type="entry name" value="Type_1_exporter"/>
</dbReference>
<evidence type="ECO:0000256" key="3">
    <source>
        <dbReference type="ARBA" id="ARBA00022989"/>
    </source>
</evidence>
<dbReference type="Proteomes" id="UP000016895">
    <property type="component" value="Chromosome 1"/>
</dbReference>
<dbReference type="RefSeq" id="WP_022551530.1">
    <property type="nucleotide sequence ID" value="NC_022528.1"/>
</dbReference>
<accession>U4KGS8</accession>
<dbReference type="InterPro" id="IPR011527">
    <property type="entry name" value="ABC1_TM_dom"/>
</dbReference>
<keyword evidence="4 5" id="KW-0472">Membrane</keyword>
<feature type="transmembrane region" description="Helical" evidence="5">
    <location>
        <begin position="126"/>
        <end position="144"/>
    </location>
</feature>
<dbReference type="PANTHER" id="PTHR24221:SF654">
    <property type="entry name" value="ATP-BINDING CASSETTE SUB-FAMILY B MEMBER 6"/>
    <property type="match status" value="1"/>
</dbReference>
<feature type="transmembrane region" description="Helical" evidence="5">
    <location>
        <begin position="265"/>
        <end position="291"/>
    </location>
</feature>
<dbReference type="GO" id="GO:0005524">
    <property type="term" value="F:ATP binding"/>
    <property type="evidence" value="ECO:0007669"/>
    <property type="project" value="InterPro"/>
</dbReference>
<sequence length="505" mass="57327">MKLVPLSQGIRVRWLFSLIFIGIIIASLNVSSMLMLKQLWQSNWDITLLLMFLGIALGILAFSLVEAFWAEKLGQHYVKEVRHQLYTVLMSAPEYRAPKRLGVMMTRLITDSSNIKDWASQGAAKLVTHGCSIIGYLGLLITLWGNSGILIAGVTLCALLVGLLLSPSLFELARELRRDRGRLSGHLCERIVSYRCVNQFRQIKREGSRLNRASDKLALTSIHETVVQTALTQQTSVWLPVTLACLLLTSVWQDKIQAEDLATLLLILGLLFHSLREVLLSWGYAVTYIVAKRRLEAAMSEAVKISPHRNNRLSHREAHSIKLKNLRLCEHDEVVNVDFSQGEVIHLTDWKQNKRSQLSEVITRQSLPFDGNIVISGRRLDWLSPESLSKSIIHIQERSQLFRGTILTNVRYGRRKATDKEIRRACHLVDIDTEKLSQPVREFGLGLEPEMKDKILVARALLLEPRLLIIDRLSICQNKPLIDTLSSFASQETFTLFITHFVSET</sequence>
<evidence type="ECO:0000313" key="8">
    <source>
        <dbReference type="Proteomes" id="UP000016895"/>
    </source>
</evidence>
<gene>
    <name evidence="7" type="ORF">VIBNI_A2903</name>
</gene>
<feature type="domain" description="ABC transmembrane type-1" evidence="6">
    <location>
        <begin position="15"/>
        <end position="287"/>
    </location>
</feature>
<dbReference type="eggNOG" id="COG1132">
    <property type="taxonomic scope" value="Bacteria"/>
</dbReference>
<dbReference type="Pfam" id="PF00664">
    <property type="entry name" value="ABC_membrane"/>
    <property type="match status" value="1"/>
</dbReference>
<dbReference type="STRING" id="28173.VIBNI_A2903"/>
<comment type="subcellular location">
    <subcellularLocation>
        <location evidence="1">Cell membrane</location>
        <topology evidence="1">Multi-pass membrane protein</topology>
    </subcellularLocation>
</comment>
<dbReference type="Gene3D" id="3.40.50.300">
    <property type="entry name" value="P-loop containing nucleotide triphosphate hydrolases"/>
    <property type="match status" value="1"/>
</dbReference>
<dbReference type="EMBL" id="FO203526">
    <property type="protein sequence ID" value="CCO58938.1"/>
    <property type="molecule type" value="Genomic_DNA"/>
</dbReference>
<dbReference type="GO" id="GO:0034040">
    <property type="term" value="F:ATPase-coupled lipid transmembrane transporter activity"/>
    <property type="evidence" value="ECO:0007669"/>
    <property type="project" value="TreeGrafter"/>
</dbReference>
<protein>
    <submittedName>
        <fullName evidence="7">Putative ABC-type multidrug transport system, ATPase and permease component</fullName>
    </submittedName>
</protein>
<dbReference type="InterPro" id="IPR036640">
    <property type="entry name" value="ABC1_TM_sf"/>
</dbReference>
<keyword evidence="2 5" id="KW-0812">Transmembrane</keyword>
<evidence type="ECO:0000256" key="1">
    <source>
        <dbReference type="ARBA" id="ARBA00004651"/>
    </source>
</evidence>
<dbReference type="GO" id="GO:0140359">
    <property type="term" value="F:ABC-type transporter activity"/>
    <property type="evidence" value="ECO:0007669"/>
    <property type="project" value="InterPro"/>
</dbReference>
<dbReference type="GO" id="GO:0005886">
    <property type="term" value="C:plasma membrane"/>
    <property type="evidence" value="ECO:0007669"/>
    <property type="project" value="UniProtKB-SubCell"/>
</dbReference>